<evidence type="ECO:0000259" key="2">
    <source>
        <dbReference type="Pfam" id="PF15654"/>
    </source>
</evidence>
<feature type="compositionally biased region" description="Polar residues" evidence="1">
    <location>
        <begin position="33"/>
        <end position="44"/>
    </location>
</feature>
<name>A0A8J8BA03_9RHOB</name>
<dbReference type="EMBL" id="JAGTUU010000008">
    <property type="protein sequence ID" value="MBS0126060.1"/>
    <property type="molecule type" value="Genomic_DNA"/>
</dbReference>
<dbReference type="Pfam" id="PF15654">
    <property type="entry name" value="Tox-WTIP"/>
    <property type="match status" value="1"/>
</dbReference>
<gene>
    <name evidence="3" type="ORF">KB874_18395</name>
</gene>
<feature type="domain" description="Tox-WTIP" evidence="2">
    <location>
        <begin position="101"/>
        <end position="145"/>
    </location>
</feature>
<keyword evidence="4" id="KW-1185">Reference proteome</keyword>
<accession>A0A8J8BA03</accession>
<dbReference type="InterPro" id="IPR028898">
    <property type="entry name" value="Tox-WTIP_dom"/>
</dbReference>
<evidence type="ECO:0000313" key="3">
    <source>
        <dbReference type="EMBL" id="MBS0126060.1"/>
    </source>
</evidence>
<evidence type="ECO:0000256" key="1">
    <source>
        <dbReference type="SAM" id="MobiDB-lite"/>
    </source>
</evidence>
<protein>
    <recommendedName>
        <fullName evidence="2">Tox-WTIP domain-containing protein</fullName>
    </recommendedName>
</protein>
<organism evidence="3 4">
    <name type="scientific">Thetidibacter halocola</name>
    <dbReference type="NCBI Taxonomy" id="2827239"/>
    <lineage>
        <taxon>Bacteria</taxon>
        <taxon>Pseudomonadati</taxon>
        <taxon>Pseudomonadota</taxon>
        <taxon>Alphaproteobacteria</taxon>
        <taxon>Rhodobacterales</taxon>
        <taxon>Roseobacteraceae</taxon>
        <taxon>Thetidibacter</taxon>
    </lineage>
</organism>
<feature type="region of interest" description="Disordered" evidence="1">
    <location>
        <begin position="14"/>
        <end position="48"/>
    </location>
</feature>
<proteinExistence type="predicted"/>
<evidence type="ECO:0000313" key="4">
    <source>
        <dbReference type="Proteomes" id="UP000681356"/>
    </source>
</evidence>
<dbReference type="Proteomes" id="UP000681356">
    <property type="component" value="Unassembled WGS sequence"/>
</dbReference>
<dbReference type="AlphaFoldDB" id="A0A8J8BA03"/>
<comment type="caution">
    <text evidence="3">The sequence shown here is derived from an EMBL/GenBank/DDBJ whole genome shotgun (WGS) entry which is preliminary data.</text>
</comment>
<reference evidence="3" key="1">
    <citation type="submission" date="2021-04" db="EMBL/GenBank/DDBJ databases">
        <authorList>
            <person name="Yoon J."/>
        </authorList>
    </citation>
    <scope>NUCLEOTIDE SEQUENCE</scope>
    <source>
        <strain evidence="3">KMU-90</strain>
    </source>
</reference>
<sequence>MLRRVIDELINRDKHAEGGGGTHGLRHRFGEQINGQNGPGTPSWDTHDQAIRNQQRGLRRRLEEWQQNNCGPPPPGAWQWATRPAPQPSEWVDPNPGPSTREVATYAAGGAAAVGAGYLLYRGIRMLPSLFPPLWGTIPANLAIP</sequence>